<dbReference type="EMBL" id="NRSD01000004">
    <property type="protein sequence ID" value="MBK1644231.1"/>
    <property type="molecule type" value="Genomic_DNA"/>
</dbReference>
<keyword evidence="4" id="KW-0378">Hydrolase</keyword>
<dbReference type="InterPro" id="IPR011059">
    <property type="entry name" value="Metal-dep_hydrolase_composite"/>
</dbReference>
<dbReference type="SUPFAM" id="SSF51338">
    <property type="entry name" value="Composite domain of metallo-dependent hydrolases"/>
    <property type="match status" value="1"/>
</dbReference>
<dbReference type="Gene3D" id="2.30.40.10">
    <property type="entry name" value="Urease, subunit C, domain 1"/>
    <property type="match status" value="1"/>
</dbReference>
<dbReference type="NCBIfam" id="NF005791">
    <property type="entry name" value="PRK07627.1"/>
    <property type="match status" value="1"/>
</dbReference>
<dbReference type="GO" id="GO:0005737">
    <property type="term" value="C:cytoplasm"/>
    <property type="evidence" value="ECO:0007669"/>
    <property type="project" value="TreeGrafter"/>
</dbReference>
<evidence type="ECO:0000256" key="1">
    <source>
        <dbReference type="ARBA" id="ARBA00022975"/>
    </source>
</evidence>
<evidence type="ECO:0000259" key="3">
    <source>
        <dbReference type="Pfam" id="PF12890"/>
    </source>
</evidence>
<feature type="compositionally biased region" description="Pro residues" evidence="2">
    <location>
        <begin position="437"/>
        <end position="447"/>
    </location>
</feature>
<dbReference type="PANTHER" id="PTHR43668:SF2">
    <property type="entry name" value="ALLANTOINASE"/>
    <property type="match status" value="1"/>
</dbReference>
<comment type="caution">
    <text evidence="4">The sequence shown here is derived from an EMBL/GenBank/DDBJ whole genome shotgun (WGS) entry which is preliminary data.</text>
</comment>
<dbReference type="InterPro" id="IPR004722">
    <property type="entry name" value="DHOase"/>
</dbReference>
<name>A0A9X0WGR7_9GAMM</name>
<evidence type="ECO:0000313" key="4">
    <source>
        <dbReference type="EMBL" id="MBK1644231.1"/>
    </source>
</evidence>
<dbReference type="AlphaFoldDB" id="A0A9X0WGR7"/>
<dbReference type="InterPro" id="IPR024403">
    <property type="entry name" value="DHOase_cat"/>
</dbReference>
<dbReference type="RefSeq" id="WP_200387024.1">
    <property type="nucleotide sequence ID" value="NZ_NRSD01000004.1"/>
</dbReference>
<dbReference type="CDD" id="cd01317">
    <property type="entry name" value="DHOase_IIa"/>
    <property type="match status" value="1"/>
</dbReference>
<keyword evidence="5" id="KW-1185">Reference proteome</keyword>
<dbReference type="InterPro" id="IPR050138">
    <property type="entry name" value="DHOase/Allantoinase_Hydrolase"/>
</dbReference>
<evidence type="ECO:0000313" key="5">
    <source>
        <dbReference type="Proteomes" id="UP001138802"/>
    </source>
</evidence>
<dbReference type="InterPro" id="IPR032466">
    <property type="entry name" value="Metal_Hydrolase"/>
</dbReference>
<feature type="domain" description="Dihydroorotase catalytic" evidence="3">
    <location>
        <begin position="55"/>
        <end position="236"/>
    </location>
</feature>
<dbReference type="GO" id="GO:0046872">
    <property type="term" value="F:metal ion binding"/>
    <property type="evidence" value="ECO:0007669"/>
    <property type="project" value="InterPro"/>
</dbReference>
<dbReference type="GO" id="GO:0006221">
    <property type="term" value="P:pyrimidine nucleotide biosynthetic process"/>
    <property type="evidence" value="ECO:0007669"/>
    <property type="project" value="UniProtKB-KW"/>
</dbReference>
<gene>
    <name evidence="4" type="ORF">CKO25_06095</name>
</gene>
<organism evidence="4 5">
    <name type="scientific">Thiocapsa imhoffii</name>
    <dbReference type="NCBI Taxonomy" id="382777"/>
    <lineage>
        <taxon>Bacteria</taxon>
        <taxon>Pseudomonadati</taxon>
        <taxon>Pseudomonadota</taxon>
        <taxon>Gammaproteobacteria</taxon>
        <taxon>Chromatiales</taxon>
        <taxon>Chromatiaceae</taxon>
        <taxon>Thiocapsa</taxon>
    </lineage>
</organism>
<dbReference type="GO" id="GO:0006145">
    <property type="term" value="P:purine nucleobase catabolic process"/>
    <property type="evidence" value="ECO:0007669"/>
    <property type="project" value="TreeGrafter"/>
</dbReference>
<protein>
    <submittedName>
        <fullName evidence="4">Dihydroorotase</fullName>
        <ecNumber evidence="4">3.5.2.3</ecNumber>
    </submittedName>
</protein>
<sequence length="447" mass="47045">MASPERISIQGGRLIDPAHGIDRATDLHLAAGRVLAIGTAPADFQPERVIDARERIVCPGFIDLSARLREPGLEQKATIESETRAAAASGITTLCCPPDTCPVIDTPAVAQLIQQTAQRHGFARVIPAGAMTQGLEGQQITEMAALQLAGCRVLSQADQPIRNALVQRRAMEYAATFGLTLFLRPQDPDLSRGGCAHEGRVSTRLGLPGIPEAAETVAIARDLALAGQTGARVHFRGLSTARAIAILLAARRRGVSASADVSMHQLFLTEDDLDGFDANCHLIPPPRTRTDRDALRQALAAGELAAVCSDHQPHDADAKLLPFPETAPGLSGLETLLPLALRLVRAGVMDLSSILARLTTGPAGILGCDLGHLAPGAPADVCIFDPTAAWIPTPETIRSHGQNSPFLGTEMLGRVDRTLLAGRVVFERNGADSSGPPNSPPPAPRTG</sequence>
<accession>A0A9X0WGR7</accession>
<dbReference type="Pfam" id="PF12890">
    <property type="entry name" value="DHOase"/>
    <property type="match status" value="1"/>
</dbReference>
<dbReference type="PANTHER" id="PTHR43668">
    <property type="entry name" value="ALLANTOINASE"/>
    <property type="match status" value="1"/>
</dbReference>
<keyword evidence="1" id="KW-0665">Pyrimidine biosynthesis</keyword>
<dbReference type="EC" id="3.5.2.3" evidence="4"/>
<evidence type="ECO:0000256" key="2">
    <source>
        <dbReference type="SAM" id="MobiDB-lite"/>
    </source>
</evidence>
<reference evidence="4 5" key="1">
    <citation type="journal article" date="2020" name="Microorganisms">
        <title>Osmotic Adaptation and Compatible Solute Biosynthesis of Phototrophic Bacteria as Revealed from Genome Analyses.</title>
        <authorList>
            <person name="Imhoff J.F."/>
            <person name="Rahn T."/>
            <person name="Kunzel S."/>
            <person name="Keller A."/>
            <person name="Neulinger S.C."/>
        </authorList>
    </citation>
    <scope>NUCLEOTIDE SEQUENCE [LARGE SCALE GENOMIC DNA]</scope>
    <source>
        <strain evidence="4 5">DSM 21303</strain>
    </source>
</reference>
<dbReference type="GO" id="GO:0004151">
    <property type="term" value="F:dihydroorotase activity"/>
    <property type="evidence" value="ECO:0007669"/>
    <property type="project" value="UniProtKB-EC"/>
</dbReference>
<dbReference type="Proteomes" id="UP001138802">
    <property type="component" value="Unassembled WGS sequence"/>
</dbReference>
<feature type="region of interest" description="Disordered" evidence="2">
    <location>
        <begin position="428"/>
        <end position="447"/>
    </location>
</feature>
<dbReference type="GO" id="GO:0004038">
    <property type="term" value="F:allantoinase activity"/>
    <property type="evidence" value="ECO:0007669"/>
    <property type="project" value="TreeGrafter"/>
</dbReference>
<dbReference type="Gene3D" id="3.20.20.140">
    <property type="entry name" value="Metal-dependent hydrolases"/>
    <property type="match status" value="1"/>
</dbReference>
<dbReference type="SUPFAM" id="SSF51556">
    <property type="entry name" value="Metallo-dependent hydrolases"/>
    <property type="match status" value="1"/>
</dbReference>
<proteinExistence type="predicted"/>
<dbReference type="NCBIfam" id="TIGR00857">
    <property type="entry name" value="pyrC_multi"/>
    <property type="match status" value="1"/>
</dbReference>